<keyword evidence="2" id="KW-0378">Hydrolase</keyword>
<feature type="signal peptide" evidence="1">
    <location>
        <begin position="1"/>
        <end position="19"/>
    </location>
</feature>
<dbReference type="STRING" id="2282107.A0A286UQ17"/>
<evidence type="ECO:0000256" key="1">
    <source>
        <dbReference type="SAM" id="SignalP"/>
    </source>
</evidence>
<sequence>MTACLELVFLFSFSLLALSAQGSAPEGPWDEFNYAPASRTVRPTSIYKVVGEVHDASALTSETGKASIKGNLSWVTVDFGKEVAGPISMNLAPSSNSSSLSLSFSESPLFVSPYTSDDSTFSSASQSVDGVFRIPSPLTNGLWTQPIEYQRGGFRFLTIVSNDASSVTLSNISSEITFSPESEDLREYAGYFYAKDPLFHDKDFLTKIWYAGAYTVQTNVLDVNQGRVTTLSSGWLNNATLGIASPVLVDGARRDRNIWPGDMGISLSTQSVSTNSLISSKNSLASLFVLINPSTGQLPYCGEPLCTSGNIAGLGSDTYHAWTLIGVHSYYLYSGDDAWLQEIWANYTKAVQFLENMVLTNSAELALAVNETDLALAWAANATSLKETFNNAFWSDEIGMYTDNATTTFVPQDGNSLAVIFNLTTPDQAKSISEGLTKNWNEFGAVSPESPDTISPFIGGFELQAHFVSGNDERALDLLRREWGYMLYTNLSVQSTLLEGYTTNGSLGYRSALGYNYDFSYTSHAHGWSTGPTSVLTFYVLGLQVTSPQGATWSLAPHTSGLDGAEGGFTTPLGWFGASWKIEDEGGLITITVSTPSGTRGIVSVPSSYANVQLDGTKVTSINSDSNDFIVSGGKHTIVAVQYTTSHKNYLPKVYLSSSLPRVGRYFDHIANTGDFVYS</sequence>
<proteinExistence type="predicted"/>
<dbReference type="InterPro" id="IPR008928">
    <property type="entry name" value="6-hairpin_glycosidase_sf"/>
</dbReference>
<accession>A0A286UQ17</accession>
<dbReference type="PANTHER" id="PTHR34987">
    <property type="entry name" value="C, PUTATIVE (AFU_ORTHOLOGUE AFUA_3G02880)-RELATED"/>
    <property type="match status" value="1"/>
</dbReference>
<keyword evidence="1" id="KW-0732">Signal</keyword>
<organism evidence="2 3">
    <name type="scientific">Pyrrhoderma noxium</name>
    <dbReference type="NCBI Taxonomy" id="2282107"/>
    <lineage>
        <taxon>Eukaryota</taxon>
        <taxon>Fungi</taxon>
        <taxon>Dikarya</taxon>
        <taxon>Basidiomycota</taxon>
        <taxon>Agaricomycotina</taxon>
        <taxon>Agaricomycetes</taxon>
        <taxon>Hymenochaetales</taxon>
        <taxon>Hymenochaetaceae</taxon>
        <taxon>Pyrrhoderma</taxon>
    </lineage>
</organism>
<dbReference type="Gene3D" id="1.50.10.10">
    <property type="match status" value="2"/>
</dbReference>
<protein>
    <submittedName>
        <fullName evidence="2">Glycoside hydrolase family 78</fullName>
    </submittedName>
</protein>
<keyword evidence="3" id="KW-1185">Reference proteome</keyword>
<dbReference type="PANTHER" id="PTHR34987:SF6">
    <property type="entry name" value="ALPHA-L-RHAMNOSIDASE SIX-HAIRPIN GLYCOSIDASE DOMAIN-CONTAINING PROTEIN"/>
    <property type="match status" value="1"/>
</dbReference>
<dbReference type="InParanoid" id="A0A286UQ17"/>
<dbReference type="EMBL" id="NBII01000002">
    <property type="protein sequence ID" value="PAV21575.1"/>
    <property type="molecule type" value="Genomic_DNA"/>
</dbReference>
<feature type="chain" id="PRO_5013702545" evidence="1">
    <location>
        <begin position="20"/>
        <end position="679"/>
    </location>
</feature>
<dbReference type="GO" id="GO:0016787">
    <property type="term" value="F:hydrolase activity"/>
    <property type="evidence" value="ECO:0007669"/>
    <property type="project" value="UniProtKB-KW"/>
</dbReference>
<dbReference type="SUPFAM" id="SSF48208">
    <property type="entry name" value="Six-hairpin glycosidases"/>
    <property type="match status" value="1"/>
</dbReference>
<dbReference type="OrthoDB" id="10036721at2759"/>
<dbReference type="AlphaFoldDB" id="A0A286UQ17"/>
<comment type="caution">
    <text evidence="2">The sequence shown here is derived from an EMBL/GenBank/DDBJ whole genome shotgun (WGS) entry which is preliminary data.</text>
</comment>
<evidence type="ECO:0000313" key="2">
    <source>
        <dbReference type="EMBL" id="PAV21575.1"/>
    </source>
</evidence>
<dbReference type="InterPro" id="IPR012341">
    <property type="entry name" value="6hp_glycosidase-like_sf"/>
</dbReference>
<evidence type="ECO:0000313" key="3">
    <source>
        <dbReference type="Proteomes" id="UP000217199"/>
    </source>
</evidence>
<name>A0A286UQ17_9AGAM</name>
<dbReference type="GO" id="GO:0005975">
    <property type="term" value="P:carbohydrate metabolic process"/>
    <property type="evidence" value="ECO:0007669"/>
    <property type="project" value="InterPro"/>
</dbReference>
<dbReference type="Proteomes" id="UP000217199">
    <property type="component" value="Unassembled WGS sequence"/>
</dbReference>
<gene>
    <name evidence="2" type="ORF">PNOK_0153200</name>
</gene>
<dbReference type="Gene3D" id="2.60.420.10">
    <property type="entry name" value="Maltose phosphorylase, domain 3"/>
    <property type="match status" value="1"/>
</dbReference>
<reference evidence="2 3" key="1">
    <citation type="journal article" date="2017" name="Mol. Ecol.">
        <title>Comparative and population genomic landscape of Phellinus noxius: A hypervariable fungus causing root rot in trees.</title>
        <authorList>
            <person name="Chung C.L."/>
            <person name="Lee T.J."/>
            <person name="Akiba M."/>
            <person name="Lee H.H."/>
            <person name="Kuo T.H."/>
            <person name="Liu D."/>
            <person name="Ke H.M."/>
            <person name="Yokoi T."/>
            <person name="Roa M.B."/>
            <person name="Lu M.J."/>
            <person name="Chang Y.Y."/>
            <person name="Ann P.J."/>
            <person name="Tsai J.N."/>
            <person name="Chen C.Y."/>
            <person name="Tzean S.S."/>
            <person name="Ota Y."/>
            <person name="Hattori T."/>
            <person name="Sahashi N."/>
            <person name="Liou R.F."/>
            <person name="Kikuchi T."/>
            <person name="Tsai I.J."/>
        </authorList>
    </citation>
    <scope>NUCLEOTIDE SEQUENCE [LARGE SCALE GENOMIC DNA]</scope>
    <source>
        <strain evidence="2 3">FFPRI411160</strain>
    </source>
</reference>